<dbReference type="RefSeq" id="WP_073149463.1">
    <property type="nucleotide sequence ID" value="NZ_FRAG01000021.1"/>
</dbReference>
<dbReference type="Gene3D" id="2.40.50.220">
    <property type="entry name" value="EutN/Ccml"/>
    <property type="match status" value="1"/>
</dbReference>
<sequence>MIVGKVVGNLVSTKKNSKMIGCKFMRIELTDNTYIIAVDQIGAGVGDEVIVTQGHNAIYAMNTDVPLPIDAVIIGIID</sequence>
<dbReference type="SUPFAM" id="SSF159133">
    <property type="entry name" value="EutN/CcmL-like"/>
    <property type="match status" value="1"/>
</dbReference>
<dbReference type="PROSITE" id="PS51932">
    <property type="entry name" value="BMV"/>
    <property type="match status" value="1"/>
</dbReference>
<accession>A0A1M6P4L2</accession>
<reference evidence="4 5" key="1">
    <citation type="submission" date="2016-11" db="EMBL/GenBank/DDBJ databases">
        <authorList>
            <person name="Jaros S."/>
            <person name="Januszkiewicz K."/>
            <person name="Wedrychowicz H."/>
        </authorList>
    </citation>
    <scope>NUCLEOTIDE SEQUENCE [LARGE SCALE GENOMIC DNA]</scope>
    <source>
        <strain evidence="4 5">DSM 15212</strain>
    </source>
</reference>
<gene>
    <name evidence="4" type="ORF">SAMN02745912_02014</name>
</gene>
<organism evidence="4 5">
    <name type="scientific">Paramaledivibacter caminithermalis (strain DSM 15212 / CIP 107654 / DViRD3)</name>
    <name type="common">Clostridium caminithermale</name>
    <dbReference type="NCBI Taxonomy" id="1121301"/>
    <lineage>
        <taxon>Bacteria</taxon>
        <taxon>Bacillati</taxon>
        <taxon>Bacillota</taxon>
        <taxon>Clostridia</taxon>
        <taxon>Peptostreptococcales</taxon>
        <taxon>Caminicellaceae</taxon>
        <taxon>Paramaledivibacter</taxon>
    </lineage>
</organism>
<dbReference type="Proteomes" id="UP000184465">
    <property type="component" value="Unassembled WGS sequence"/>
</dbReference>
<evidence type="ECO:0000313" key="5">
    <source>
        <dbReference type="Proteomes" id="UP000184465"/>
    </source>
</evidence>
<keyword evidence="3" id="KW-1283">Bacterial microcompartment</keyword>
<dbReference type="InterPro" id="IPR004992">
    <property type="entry name" value="EutN_CcmL"/>
</dbReference>
<evidence type="ECO:0000256" key="1">
    <source>
        <dbReference type="ARBA" id="ARBA00023587"/>
    </source>
</evidence>
<dbReference type="GO" id="GO:0031470">
    <property type="term" value="C:carboxysome"/>
    <property type="evidence" value="ECO:0007669"/>
    <property type="project" value="UniProtKB-SubCell"/>
</dbReference>
<comment type="subcellular location">
    <subcellularLocation>
        <location evidence="1">Carboxysome</location>
    </subcellularLocation>
</comment>
<dbReference type="OrthoDB" id="196195at2"/>
<dbReference type="PANTHER" id="PTHR36539">
    <property type="entry name" value="ETHANOLAMINE UTILIZATION PROTEIN EUTN"/>
    <property type="match status" value="1"/>
</dbReference>
<dbReference type="AlphaFoldDB" id="A0A1M6P4L2"/>
<evidence type="ECO:0000256" key="3">
    <source>
        <dbReference type="ARBA" id="ARBA00024446"/>
    </source>
</evidence>
<dbReference type="Pfam" id="PF03319">
    <property type="entry name" value="EutN_CcmL"/>
    <property type="match status" value="1"/>
</dbReference>
<keyword evidence="2" id="KW-1282">Carboxysome</keyword>
<evidence type="ECO:0000313" key="4">
    <source>
        <dbReference type="EMBL" id="SHK02842.1"/>
    </source>
</evidence>
<dbReference type="EMBL" id="FRAG01000021">
    <property type="protein sequence ID" value="SHK02842.1"/>
    <property type="molecule type" value="Genomic_DNA"/>
</dbReference>
<name>A0A1M6P4L2_PARC5</name>
<dbReference type="STRING" id="1121301.SAMN02745912_02014"/>
<dbReference type="InterPro" id="IPR036677">
    <property type="entry name" value="EutN_CcmL_sf"/>
</dbReference>
<evidence type="ECO:0000256" key="2">
    <source>
        <dbReference type="ARBA" id="ARBA00023669"/>
    </source>
</evidence>
<keyword evidence="5" id="KW-1185">Reference proteome</keyword>
<protein>
    <submittedName>
        <fullName evidence="4">Ethanolamine utilization protein EutN</fullName>
    </submittedName>
</protein>
<proteinExistence type="predicted"/>